<keyword evidence="2" id="KW-1185">Reference proteome</keyword>
<dbReference type="EMBL" id="BAABLX010000009">
    <property type="protein sequence ID" value="GAA4938176.1"/>
    <property type="molecule type" value="Genomic_DNA"/>
</dbReference>
<protein>
    <submittedName>
        <fullName evidence="1">Uncharacterized protein</fullName>
    </submittedName>
</protein>
<comment type="caution">
    <text evidence="1">The sequence shown here is derived from an EMBL/GenBank/DDBJ whole genome shotgun (WGS) entry which is preliminary data.</text>
</comment>
<name>A0AAV3U0Q4_9ALTE</name>
<reference evidence="2" key="1">
    <citation type="journal article" date="2019" name="Int. J. Syst. Evol. Microbiol.">
        <title>The Global Catalogue of Microorganisms (GCM) 10K type strain sequencing project: providing services to taxonomists for standard genome sequencing and annotation.</title>
        <authorList>
            <consortium name="The Broad Institute Genomics Platform"/>
            <consortium name="The Broad Institute Genome Sequencing Center for Infectious Disease"/>
            <person name="Wu L."/>
            <person name="Ma J."/>
        </authorList>
    </citation>
    <scope>NUCLEOTIDE SEQUENCE [LARGE SCALE GENOMIC DNA]</scope>
    <source>
        <strain evidence="2">JCM 19134</strain>
    </source>
</reference>
<sequence length="63" mass="6611">MTAAEIGIAFVLLAVAVGNCGCAGQRSGLQFDLGLLSVTVHRAALADVDDARQQNNPIRFIIQ</sequence>
<dbReference type="RefSeq" id="WP_345419528.1">
    <property type="nucleotide sequence ID" value="NZ_AP031496.1"/>
</dbReference>
<gene>
    <name evidence="1" type="ORF">GCM10025791_15030</name>
</gene>
<organism evidence="1 2">
    <name type="scientific">Halioxenophilus aromaticivorans</name>
    <dbReference type="NCBI Taxonomy" id="1306992"/>
    <lineage>
        <taxon>Bacteria</taxon>
        <taxon>Pseudomonadati</taxon>
        <taxon>Pseudomonadota</taxon>
        <taxon>Gammaproteobacteria</taxon>
        <taxon>Alteromonadales</taxon>
        <taxon>Alteromonadaceae</taxon>
        <taxon>Halioxenophilus</taxon>
    </lineage>
</organism>
<dbReference type="Proteomes" id="UP001409585">
    <property type="component" value="Unassembled WGS sequence"/>
</dbReference>
<proteinExistence type="predicted"/>
<evidence type="ECO:0000313" key="1">
    <source>
        <dbReference type="EMBL" id="GAA4938176.1"/>
    </source>
</evidence>
<accession>A0AAV3U0Q4</accession>
<dbReference type="AlphaFoldDB" id="A0AAV3U0Q4"/>
<evidence type="ECO:0000313" key="2">
    <source>
        <dbReference type="Proteomes" id="UP001409585"/>
    </source>
</evidence>